<dbReference type="InterPro" id="IPR056472">
    <property type="entry name" value="HCP"/>
</dbReference>
<proteinExistence type="predicted"/>
<evidence type="ECO:0000313" key="1">
    <source>
        <dbReference type="EMBL" id="DAF48652.1"/>
    </source>
</evidence>
<dbReference type="Pfam" id="PF24163">
    <property type="entry name" value="HCP"/>
    <property type="match status" value="1"/>
</dbReference>
<sequence length="170" mass="20261">MLITVEDYKRITGKTLADEELAKVETLLKAVVSHIENILGYEIEEHEVIEIKEYRKIIYLSHRPLNEIKKVNREEQWRKGMNYIEFPKFRECPCCMRTEEVEITYTAGYKELPDWLKFEIVGLVDDFINSFDEEISKYTSYKIDDIAYSMRDMLTTRNDKLNNIARLIYG</sequence>
<protein>
    <submittedName>
        <fullName evidence="1">Uncharacterized protein</fullName>
    </submittedName>
</protein>
<reference evidence="1" key="1">
    <citation type="journal article" date="2021" name="Proc. Natl. Acad. Sci. U.S.A.">
        <title>A Catalog of Tens of Thousands of Viruses from Human Metagenomes Reveals Hidden Associations with Chronic Diseases.</title>
        <authorList>
            <person name="Tisza M.J."/>
            <person name="Buck C.B."/>
        </authorList>
    </citation>
    <scope>NUCLEOTIDE SEQUENCE</scope>
    <source>
        <strain evidence="1">CtzWr28</strain>
    </source>
</reference>
<name>A0A8S5SC80_9CAUD</name>
<dbReference type="EMBL" id="BK032571">
    <property type="protein sequence ID" value="DAF48652.1"/>
    <property type="molecule type" value="Genomic_DNA"/>
</dbReference>
<organism evidence="1">
    <name type="scientific">Siphoviridae sp. ctzWr28</name>
    <dbReference type="NCBI Taxonomy" id="2827980"/>
    <lineage>
        <taxon>Viruses</taxon>
        <taxon>Duplodnaviria</taxon>
        <taxon>Heunggongvirae</taxon>
        <taxon>Uroviricota</taxon>
        <taxon>Caudoviricetes</taxon>
    </lineage>
</organism>
<accession>A0A8S5SC80</accession>